<evidence type="ECO:0000259" key="2">
    <source>
        <dbReference type="Pfam" id="PF18920"/>
    </source>
</evidence>
<dbReference type="Pfam" id="PF18920">
    <property type="entry name" value="DUF5671"/>
    <property type="match status" value="1"/>
</dbReference>
<evidence type="ECO:0000313" key="4">
    <source>
        <dbReference type="Proteomes" id="UP000176651"/>
    </source>
</evidence>
<feature type="non-terminal residue" evidence="3">
    <location>
        <position position="309"/>
    </location>
</feature>
<sequence>MDNPSKYSFARDAFIYLLSYATLIIASVSLNFLLKAITNRFVPDAVDRFNFLADDSTIIGFLAAVIIAFPIFFYLSYLSNTMLGRGKMRHDTGVRNWLIYLTLVVVILIIIWQVTALVISFLNGTLATRFLIHTFITLLIAFAILGYQWWHLKFFTGATKPLGLGFRAFEWIVLLAVVGSVVGTFFMVASPSERRLKRLDETRVNNLVSIQDAISSFYYGNKDGGGLAGRMRLPASFDELITDARVYISRSDTVDPETQEPYEYKILSYNRYELCAAFASEWTQSSASDKGTASLTPVSGHQELFYHLS</sequence>
<feature type="transmembrane region" description="Helical" evidence="1">
    <location>
        <begin position="169"/>
        <end position="189"/>
    </location>
</feature>
<reference evidence="3 4" key="1">
    <citation type="journal article" date="2016" name="Nat. Commun.">
        <title>Thousands of microbial genomes shed light on interconnected biogeochemical processes in an aquifer system.</title>
        <authorList>
            <person name="Anantharaman K."/>
            <person name="Brown C.T."/>
            <person name="Hug L.A."/>
            <person name="Sharon I."/>
            <person name="Castelle C.J."/>
            <person name="Probst A.J."/>
            <person name="Thomas B.C."/>
            <person name="Singh A."/>
            <person name="Wilkins M.J."/>
            <person name="Karaoz U."/>
            <person name="Brodie E.L."/>
            <person name="Williams K.H."/>
            <person name="Hubbard S.S."/>
            <person name="Banfield J.F."/>
        </authorList>
    </citation>
    <scope>NUCLEOTIDE SEQUENCE [LARGE SCALE GENOMIC DNA]</scope>
</reference>
<feature type="transmembrane region" description="Helical" evidence="1">
    <location>
        <begin position="130"/>
        <end position="149"/>
    </location>
</feature>
<proteinExistence type="predicted"/>
<keyword evidence="1" id="KW-1133">Transmembrane helix</keyword>
<name>A0A1F4NTA7_UNCK3</name>
<dbReference type="Proteomes" id="UP000176651">
    <property type="component" value="Unassembled WGS sequence"/>
</dbReference>
<feature type="transmembrane region" description="Helical" evidence="1">
    <location>
        <begin position="13"/>
        <end position="37"/>
    </location>
</feature>
<dbReference type="AlphaFoldDB" id="A0A1F4NTA7"/>
<keyword evidence="1" id="KW-0472">Membrane</keyword>
<feature type="transmembrane region" description="Helical" evidence="1">
    <location>
        <begin position="97"/>
        <end position="123"/>
    </location>
</feature>
<dbReference type="STRING" id="1798535.A2V68_02925"/>
<organism evidence="3 4">
    <name type="scientific">candidate division Kazan bacterium RBG_13_50_9</name>
    <dbReference type="NCBI Taxonomy" id="1798535"/>
    <lineage>
        <taxon>Bacteria</taxon>
        <taxon>Bacteria division Kazan-3B-28</taxon>
    </lineage>
</organism>
<gene>
    <name evidence="3" type="ORF">A2V68_02925</name>
</gene>
<evidence type="ECO:0000256" key="1">
    <source>
        <dbReference type="SAM" id="Phobius"/>
    </source>
</evidence>
<keyword evidence="1" id="KW-0812">Transmembrane</keyword>
<dbReference type="EMBL" id="META01000001">
    <property type="protein sequence ID" value="OGB74537.1"/>
    <property type="molecule type" value="Genomic_DNA"/>
</dbReference>
<protein>
    <recommendedName>
        <fullName evidence="2">DUF5671 domain-containing protein</fullName>
    </recommendedName>
</protein>
<evidence type="ECO:0000313" key="3">
    <source>
        <dbReference type="EMBL" id="OGB74537.1"/>
    </source>
</evidence>
<feature type="domain" description="DUF5671" evidence="2">
    <location>
        <begin position="12"/>
        <end position="146"/>
    </location>
</feature>
<feature type="transmembrane region" description="Helical" evidence="1">
    <location>
        <begin position="58"/>
        <end position="77"/>
    </location>
</feature>
<dbReference type="InterPro" id="IPR043728">
    <property type="entry name" value="DUF5671"/>
</dbReference>
<accession>A0A1F4NTA7</accession>
<comment type="caution">
    <text evidence="3">The sequence shown here is derived from an EMBL/GenBank/DDBJ whole genome shotgun (WGS) entry which is preliminary data.</text>
</comment>